<dbReference type="KEGG" id="naci:NUH88_08190"/>
<dbReference type="PANTHER" id="PTHR34129">
    <property type="entry name" value="BLR1139 PROTEIN"/>
    <property type="match status" value="1"/>
</dbReference>
<dbReference type="PANTHER" id="PTHR34129:SF1">
    <property type="entry name" value="DUF952 DOMAIN-CONTAINING PROTEIN"/>
    <property type="match status" value="1"/>
</dbReference>
<dbReference type="SUPFAM" id="SSF56399">
    <property type="entry name" value="ADP-ribosylation"/>
    <property type="match status" value="1"/>
</dbReference>
<proteinExistence type="predicted"/>
<dbReference type="EMBL" id="CP102480">
    <property type="protein sequence ID" value="UUX51668.1"/>
    <property type="molecule type" value="Genomic_DNA"/>
</dbReference>
<name>A0A9J7AZJ0_9PROT</name>
<evidence type="ECO:0000313" key="2">
    <source>
        <dbReference type="Proteomes" id="UP001060336"/>
    </source>
</evidence>
<reference evidence="1" key="1">
    <citation type="submission" date="2022-08" db="EMBL/GenBank/DDBJ databases">
        <title>Nisaea acidiphila sp. nov., isolated from a marine algal debris and emended description of the genus Nisaea Urios et al. 2008.</title>
        <authorList>
            <person name="Kwon K."/>
        </authorList>
    </citation>
    <scope>NUCLEOTIDE SEQUENCE</scope>
    <source>
        <strain evidence="1">MEBiC11861</strain>
    </source>
</reference>
<gene>
    <name evidence="1" type="ORF">NUH88_08190</name>
</gene>
<dbReference type="Pfam" id="PF06108">
    <property type="entry name" value="DUF952"/>
    <property type="match status" value="1"/>
</dbReference>
<dbReference type="AlphaFoldDB" id="A0A9J7AZJ0"/>
<dbReference type="InterPro" id="IPR009297">
    <property type="entry name" value="DUF952"/>
</dbReference>
<dbReference type="RefSeq" id="WP_257771300.1">
    <property type="nucleotide sequence ID" value="NZ_CP102480.1"/>
</dbReference>
<evidence type="ECO:0000313" key="1">
    <source>
        <dbReference type="EMBL" id="UUX51668.1"/>
    </source>
</evidence>
<keyword evidence="2" id="KW-1185">Reference proteome</keyword>
<organism evidence="1 2">
    <name type="scientific">Nisaea acidiphila</name>
    <dbReference type="NCBI Taxonomy" id="1862145"/>
    <lineage>
        <taxon>Bacteria</taxon>
        <taxon>Pseudomonadati</taxon>
        <taxon>Pseudomonadota</taxon>
        <taxon>Alphaproteobacteria</taxon>
        <taxon>Rhodospirillales</taxon>
        <taxon>Thalassobaculaceae</taxon>
        <taxon>Nisaea</taxon>
    </lineage>
</organism>
<protein>
    <submittedName>
        <fullName evidence="1">DUF952 domain-containing protein</fullName>
    </submittedName>
</protein>
<accession>A0A9J7AZJ0</accession>
<dbReference type="Proteomes" id="UP001060336">
    <property type="component" value="Chromosome"/>
</dbReference>
<sequence length="121" mass="13282">MTNNTPLRWIYHLSRHSDWERAKTDGSYAGSREDTADGFLHFSTALQVAESAAKHRAGETGLVLLEVDAEKLGDALKWEPARGGELFPHLYGPLPVAAVVAEFDLPLGPDGLHQFPDMKAE</sequence>
<dbReference type="Gene3D" id="3.20.170.20">
    <property type="entry name" value="Protein of unknown function DUF952"/>
    <property type="match status" value="1"/>
</dbReference>